<evidence type="ECO:0000313" key="1">
    <source>
        <dbReference type="EMBL" id="QTR46284.1"/>
    </source>
</evidence>
<protein>
    <recommendedName>
        <fullName evidence="3">BTB domain-containing protein</fullName>
    </recommendedName>
</protein>
<evidence type="ECO:0008006" key="3">
    <source>
        <dbReference type="Google" id="ProtNLM"/>
    </source>
</evidence>
<proteinExistence type="predicted"/>
<gene>
    <name evidence="1" type="ORF">J9253_20320</name>
</gene>
<dbReference type="Proteomes" id="UP000672039">
    <property type="component" value="Chromosome"/>
</dbReference>
<evidence type="ECO:0000313" key="2">
    <source>
        <dbReference type="Proteomes" id="UP000672039"/>
    </source>
</evidence>
<name>A0ABX7WQX4_9GAMM</name>
<dbReference type="RefSeq" id="WP_210222624.1">
    <property type="nucleotide sequence ID" value="NZ_CP072801.1"/>
</dbReference>
<dbReference type="EMBL" id="CP072801">
    <property type="protein sequence ID" value="QTR46284.1"/>
    <property type="molecule type" value="Genomic_DNA"/>
</dbReference>
<reference evidence="1 2" key="1">
    <citation type="submission" date="2021-04" db="EMBL/GenBank/DDBJ databases">
        <title>Genomics, taxonomy and metabolism of representatives of sulfur bacteria of the genus Thiothrix: Thiothrix fructosivorans QT, Thiothrix unzii A1T and three new species, Thiothrix subterranea sp. nov., Thiothrix litoralis sp. nov. and 'Candidatus Thiothrix anitrata' sp. nov.</title>
        <authorList>
            <person name="Ravin N.V."/>
            <person name="Smolyakov D."/>
            <person name="Rudenko T.S."/>
            <person name="Mardanov A.V."/>
            <person name="Beletsky A.V."/>
            <person name="Markov N.D."/>
            <person name="Fomenkov A.I."/>
            <person name="Roberts R.J."/>
            <person name="Karnachuk O.V."/>
            <person name="Novikov A."/>
            <person name="Grabovich M.Y."/>
        </authorList>
    </citation>
    <scope>NUCLEOTIDE SEQUENCE [LARGE SCALE GENOMIC DNA]</scope>
    <source>
        <strain evidence="1 2">AS</strain>
    </source>
</reference>
<keyword evidence="2" id="KW-1185">Reference proteome</keyword>
<organism evidence="1 2">
    <name type="scientific">Thiothrix litoralis</name>
    <dbReference type="NCBI Taxonomy" id="2891210"/>
    <lineage>
        <taxon>Bacteria</taxon>
        <taxon>Pseudomonadati</taxon>
        <taxon>Pseudomonadota</taxon>
        <taxon>Gammaproteobacteria</taxon>
        <taxon>Thiotrichales</taxon>
        <taxon>Thiotrichaceae</taxon>
        <taxon>Thiothrix</taxon>
    </lineage>
</organism>
<accession>A0ABX7WQX4</accession>
<sequence length="99" mass="11221">MENPVITLGNDEFVIISKHTRSLAIHVDRDSSAFKNLICSFLEHDQDLYAAVIAPGDNPESLARRVVSFLSAYMRINDTPTMERQMLLCIESCLSKSRY</sequence>